<evidence type="ECO:0000256" key="4">
    <source>
        <dbReference type="ARBA" id="ARBA00022989"/>
    </source>
</evidence>
<dbReference type="GO" id="GO:0000166">
    <property type="term" value="F:nucleotide binding"/>
    <property type="evidence" value="ECO:0007669"/>
    <property type="project" value="UniProtKB-KW"/>
</dbReference>
<dbReference type="SMART" id="SM00044">
    <property type="entry name" value="CYCc"/>
    <property type="match status" value="1"/>
</dbReference>
<evidence type="ECO:0000256" key="7">
    <source>
        <dbReference type="RuleBase" id="RU000405"/>
    </source>
</evidence>
<evidence type="ECO:0000256" key="6">
    <source>
        <dbReference type="ARBA" id="ARBA00023239"/>
    </source>
</evidence>
<dbReference type="PROSITE" id="PS00452">
    <property type="entry name" value="GUANYLATE_CYCLASE_1"/>
    <property type="match status" value="1"/>
</dbReference>
<evidence type="ECO:0000256" key="5">
    <source>
        <dbReference type="ARBA" id="ARBA00023136"/>
    </source>
</evidence>
<dbReference type="GO" id="GO:0004383">
    <property type="term" value="F:guanylate cyclase activity"/>
    <property type="evidence" value="ECO:0007669"/>
    <property type="project" value="TreeGrafter"/>
</dbReference>
<dbReference type="GO" id="GO:0005886">
    <property type="term" value="C:plasma membrane"/>
    <property type="evidence" value="ECO:0007669"/>
    <property type="project" value="TreeGrafter"/>
</dbReference>
<organism evidence="9 10">
    <name type="scientific">Astrephomene gubernaculifera</name>
    <dbReference type="NCBI Taxonomy" id="47775"/>
    <lineage>
        <taxon>Eukaryota</taxon>
        <taxon>Viridiplantae</taxon>
        <taxon>Chlorophyta</taxon>
        <taxon>core chlorophytes</taxon>
        <taxon>Chlorophyceae</taxon>
        <taxon>CS clade</taxon>
        <taxon>Chlamydomonadales</taxon>
        <taxon>Astrephomenaceae</taxon>
        <taxon>Astrephomene</taxon>
    </lineage>
</organism>
<keyword evidence="3" id="KW-0547">Nucleotide-binding</keyword>
<evidence type="ECO:0000256" key="3">
    <source>
        <dbReference type="ARBA" id="ARBA00022741"/>
    </source>
</evidence>
<evidence type="ECO:0000256" key="1">
    <source>
        <dbReference type="ARBA" id="ARBA00004370"/>
    </source>
</evidence>
<dbReference type="AlphaFoldDB" id="A0AAD3HK61"/>
<dbReference type="Pfam" id="PF00211">
    <property type="entry name" value="Guanylate_cyc"/>
    <property type="match status" value="1"/>
</dbReference>
<name>A0AAD3HK61_9CHLO</name>
<dbReference type="EMBL" id="BMAR01000006">
    <property type="protein sequence ID" value="GFR43807.1"/>
    <property type="molecule type" value="Genomic_DNA"/>
</dbReference>
<evidence type="ECO:0000313" key="10">
    <source>
        <dbReference type="Proteomes" id="UP001054857"/>
    </source>
</evidence>
<dbReference type="GO" id="GO:0001653">
    <property type="term" value="F:peptide receptor activity"/>
    <property type="evidence" value="ECO:0007669"/>
    <property type="project" value="TreeGrafter"/>
</dbReference>
<keyword evidence="6 7" id="KW-0456">Lyase</keyword>
<dbReference type="CDD" id="cd07302">
    <property type="entry name" value="CHD"/>
    <property type="match status" value="1"/>
</dbReference>
<dbReference type="PROSITE" id="PS50125">
    <property type="entry name" value="GUANYLATE_CYCLASE_2"/>
    <property type="match status" value="1"/>
</dbReference>
<reference evidence="9 10" key="1">
    <citation type="journal article" date="2021" name="Sci. Rep.">
        <title>Genome sequencing of the multicellular alga Astrephomene provides insights into convergent evolution of germ-soma differentiation.</title>
        <authorList>
            <person name="Yamashita S."/>
            <person name="Yamamoto K."/>
            <person name="Matsuzaki R."/>
            <person name="Suzuki S."/>
            <person name="Yamaguchi H."/>
            <person name="Hirooka S."/>
            <person name="Minakuchi Y."/>
            <person name="Miyagishima S."/>
            <person name="Kawachi M."/>
            <person name="Toyoda A."/>
            <person name="Nozaki H."/>
        </authorList>
    </citation>
    <scope>NUCLEOTIDE SEQUENCE [LARGE SCALE GENOMIC DNA]</scope>
    <source>
        <strain evidence="9 10">NIES-4017</strain>
    </source>
</reference>
<dbReference type="InterPro" id="IPR001054">
    <property type="entry name" value="A/G_cyclase"/>
</dbReference>
<accession>A0AAD3HK61</accession>
<evidence type="ECO:0000313" key="9">
    <source>
        <dbReference type="EMBL" id="GFR43807.1"/>
    </source>
</evidence>
<keyword evidence="5" id="KW-0472">Membrane</keyword>
<gene>
    <name evidence="9" type="ORF">Agub_g4932</name>
</gene>
<proteinExistence type="inferred from homology"/>
<protein>
    <recommendedName>
        <fullName evidence="8">Guanylate cyclase domain-containing protein</fullName>
    </recommendedName>
</protein>
<feature type="domain" description="Guanylate cyclase" evidence="8">
    <location>
        <begin position="46"/>
        <end position="188"/>
    </location>
</feature>
<keyword evidence="10" id="KW-1185">Reference proteome</keyword>
<comment type="similarity">
    <text evidence="7">Belongs to the adenylyl cyclase class-4/guanylyl cyclase family.</text>
</comment>
<dbReference type="InterPro" id="IPR018297">
    <property type="entry name" value="A/G_cyclase_CS"/>
</dbReference>
<dbReference type="GO" id="GO:0007168">
    <property type="term" value="P:receptor guanylyl cyclase signaling pathway"/>
    <property type="evidence" value="ECO:0007669"/>
    <property type="project" value="TreeGrafter"/>
</dbReference>
<dbReference type="PANTHER" id="PTHR11920">
    <property type="entry name" value="GUANYLYL CYCLASE"/>
    <property type="match status" value="1"/>
</dbReference>
<keyword evidence="2" id="KW-0812">Transmembrane</keyword>
<comment type="caution">
    <text evidence="9">The sequence shown here is derived from an EMBL/GenBank/DDBJ whole genome shotgun (WGS) entry which is preliminary data.</text>
</comment>
<evidence type="ECO:0000259" key="8">
    <source>
        <dbReference type="PROSITE" id="PS50125"/>
    </source>
</evidence>
<dbReference type="GO" id="GO:0004016">
    <property type="term" value="F:adenylate cyclase activity"/>
    <property type="evidence" value="ECO:0007669"/>
    <property type="project" value="TreeGrafter"/>
</dbReference>
<dbReference type="Gene3D" id="3.30.70.1230">
    <property type="entry name" value="Nucleotide cyclase"/>
    <property type="match status" value="1"/>
</dbReference>
<evidence type="ECO:0000256" key="2">
    <source>
        <dbReference type="ARBA" id="ARBA00022692"/>
    </source>
</evidence>
<dbReference type="SUPFAM" id="SSF55073">
    <property type="entry name" value="Nucleotide cyclase"/>
    <property type="match status" value="1"/>
</dbReference>
<dbReference type="InterPro" id="IPR029787">
    <property type="entry name" value="Nucleotide_cyclase"/>
</dbReference>
<comment type="subcellular location">
    <subcellularLocation>
        <location evidence="1">Membrane</location>
    </subcellularLocation>
</comment>
<dbReference type="GO" id="GO:0035556">
    <property type="term" value="P:intracellular signal transduction"/>
    <property type="evidence" value="ECO:0007669"/>
    <property type="project" value="InterPro"/>
</dbReference>
<dbReference type="PANTHER" id="PTHR11920:SF335">
    <property type="entry name" value="GUANYLATE CYCLASE"/>
    <property type="match status" value="1"/>
</dbReference>
<dbReference type="InterPro" id="IPR050401">
    <property type="entry name" value="Cyclic_nucleotide_synthase"/>
</dbReference>
<keyword evidence="4" id="KW-1133">Transmembrane helix</keyword>
<sequence length="238" mass="25008">MMDPTAMAVDASTRGAGVGSGGVGGPLPAIRGDAFLHLATSHRAITVLFCDIQGFTPMCNEVPPSTVMAFLNDLFTRVDRLLDPFGVYKVETIGDCYVAAGGLMKVDEETGAVTVRSDDVDPQHAYRTVQFAKALLSAATAVRLPTTGQPVRLRVGIHSGPAMSGVVGTRMPRFCLFGDTINTASRMESTGVPGAIHVSQATRDLVPGEAWEATGGVEVKGKGNMSTFVLRPPVSEGW</sequence>
<dbReference type="Proteomes" id="UP001054857">
    <property type="component" value="Unassembled WGS sequence"/>
</dbReference>